<feature type="compositionally biased region" description="Low complexity" evidence="2">
    <location>
        <begin position="116"/>
        <end position="133"/>
    </location>
</feature>
<feature type="region of interest" description="Disordered" evidence="2">
    <location>
        <begin position="1006"/>
        <end position="1028"/>
    </location>
</feature>
<feature type="compositionally biased region" description="Basic residues" evidence="2">
    <location>
        <begin position="43"/>
        <end position="53"/>
    </location>
</feature>
<evidence type="ECO:0000313" key="4">
    <source>
        <dbReference type="Proteomes" id="UP001197093"/>
    </source>
</evidence>
<dbReference type="PANTHER" id="PTHR43941">
    <property type="entry name" value="STRUCTURAL MAINTENANCE OF CHROMOSOMES PROTEIN 2"/>
    <property type="match status" value="1"/>
</dbReference>
<proteinExistence type="predicted"/>
<reference evidence="3" key="1">
    <citation type="submission" date="2023-02" db="EMBL/GenBank/DDBJ databases">
        <authorList>
            <person name="Palmer J.M."/>
        </authorList>
    </citation>
    <scope>NUCLEOTIDE SEQUENCE</scope>
    <source>
        <strain evidence="3">FW57</strain>
    </source>
</reference>
<dbReference type="AlphaFoldDB" id="A0AAD4ES38"/>
<feature type="coiled-coil region" evidence="1">
    <location>
        <begin position="828"/>
        <end position="869"/>
    </location>
</feature>
<feature type="region of interest" description="Disordered" evidence="2">
    <location>
        <begin position="21"/>
        <end position="135"/>
    </location>
</feature>
<comment type="caution">
    <text evidence="3">The sequence shown here is derived from an EMBL/GenBank/DDBJ whole genome shotgun (WGS) entry which is preliminary data.</text>
</comment>
<gene>
    <name evidence="3" type="ORF">NEMBOFW57_010780</name>
</gene>
<name>A0AAD4ES38_9PEZI</name>
<dbReference type="Proteomes" id="UP001197093">
    <property type="component" value="Unassembled WGS sequence"/>
</dbReference>
<dbReference type="EMBL" id="JAHCVI010000006">
    <property type="protein sequence ID" value="KAG7284407.1"/>
    <property type="molecule type" value="Genomic_DNA"/>
</dbReference>
<organism evidence="3 4">
    <name type="scientific">Staphylotrichum longicolle</name>
    <dbReference type="NCBI Taxonomy" id="669026"/>
    <lineage>
        <taxon>Eukaryota</taxon>
        <taxon>Fungi</taxon>
        <taxon>Dikarya</taxon>
        <taxon>Ascomycota</taxon>
        <taxon>Pezizomycotina</taxon>
        <taxon>Sordariomycetes</taxon>
        <taxon>Sordariomycetidae</taxon>
        <taxon>Sordariales</taxon>
        <taxon>Chaetomiaceae</taxon>
        <taxon>Staphylotrichum</taxon>
    </lineage>
</organism>
<feature type="coiled-coil region" evidence="1">
    <location>
        <begin position="330"/>
        <end position="477"/>
    </location>
</feature>
<dbReference type="Gene3D" id="1.10.287.1490">
    <property type="match status" value="1"/>
</dbReference>
<evidence type="ECO:0000256" key="1">
    <source>
        <dbReference type="SAM" id="Coils"/>
    </source>
</evidence>
<keyword evidence="1" id="KW-0175">Coiled coil</keyword>
<feature type="compositionally biased region" description="Acidic residues" evidence="2">
    <location>
        <begin position="65"/>
        <end position="82"/>
    </location>
</feature>
<evidence type="ECO:0000313" key="3">
    <source>
        <dbReference type="EMBL" id="KAG7284407.1"/>
    </source>
</evidence>
<feature type="compositionally biased region" description="Basic and acidic residues" evidence="2">
    <location>
        <begin position="1015"/>
        <end position="1028"/>
    </location>
</feature>
<dbReference type="Gene3D" id="1.20.5.340">
    <property type="match status" value="1"/>
</dbReference>
<evidence type="ECO:0000256" key="2">
    <source>
        <dbReference type="SAM" id="MobiDB-lite"/>
    </source>
</evidence>
<protein>
    <submittedName>
        <fullName evidence="3">Uncharacterized protein</fullName>
    </submittedName>
</protein>
<dbReference type="PANTHER" id="PTHR43941:SF1">
    <property type="entry name" value="STRUCTURAL MAINTENANCE OF CHROMOSOMES PROTEIN 2"/>
    <property type="match status" value="1"/>
</dbReference>
<accession>A0AAD4ES38</accession>
<feature type="coiled-coil region" evidence="1">
    <location>
        <begin position="898"/>
        <end position="988"/>
    </location>
</feature>
<sequence>MADPVVDFEIEDDSGDSCVIVGDREVLRSRRSTASKKGQPATKRSRGRPRKQRNNTIDTAIVLSDADDDDYEDDDDNDDDGEENGRALKAPQKGKKRGLTKVESPTPAPKSKRTASSRAVSATSQTAAASTVRADVDRLQQQLASEKKKRADAEAQKSELQRLLDEKEASWAADLAAQSMPLQLQLQRFAKEKRELDAANQDLETRLQASLSKNQEQCTSAESVTSAPLALNIEDLEAQIHDKDSLINTQSADMAKLKENDAARIKELADAKRKIVTLAETLDGLTTRHDAATKMIVEHESRIQHLTHELSEAKNWPDIPDDVPIAIKTLAETKKRLVQAERQNAGSKATVADLQRKLAASKDARTKVERMLNNTDDRLATAQSQVAEKEKRLAAVEAKLAATETQLETAKGNLSAVEAQLRHAQQATSTEAQAVVDNQEQKDATMTEDHKVSLIKISNLEEAVAKLENEKLLWVKDFEEKNLLQKELNEHKTLVASMHQKGQELRALLAAAPPKKVAELEETVAALEKDKLQWSKDSSEKTILQQQLEEHKSLVLALQDKEQDLRAALAASPPKISQLEEIVAALEKEKLLWIQNSSETAILEQKLAEQKASFASLQKKEQEKTIGLEERIAVLEGEKLQWTAAINEKKALEQELQNHKNLVSHLQFREQELEISAAATADDLAALRHQLSEQANTLAALQAENHHLASSQATTTQQLAALEHALTTQKSTTINLQHAHTTLLKEHRSALGRVTALQTTLSTRDTELGALHKDHESALARLNALQITLTSPDTELSASKTELASLKDKLERGKVAFTADMQVLATKLRDARRVVEERGREAEQLEQTVAALRDDVARAEGQVVTYRDECQAKNALLARQEGLVAAAQGQVALLRQAVEGVAREKEGLMKRVEEMKRERQGWEERLEKFKREVEGLRRQLDMGQTMAAAEKEEMKKLMAQSDKSAVTVERLSQDLMANKEENEVLRQHISDLVAEKAAAAKVVTTLETEGQQPTARDDDQSPEATKEVAELEERIAQLTGENVELRKERDALAAEVEKLKAKFAEVKDEAEALEEDIKKRDGCLERMRGFVSSLPKWMER</sequence>
<feature type="coiled-coil region" evidence="1">
    <location>
        <begin position="642"/>
        <end position="704"/>
    </location>
</feature>
<feature type="coiled-coil region" evidence="1">
    <location>
        <begin position="517"/>
        <end position="564"/>
    </location>
</feature>
<keyword evidence="4" id="KW-1185">Reference proteome</keyword>